<evidence type="ECO:0000313" key="8">
    <source>
        <dbReference type="EMBL" id="SFV28153.1"/>
    </source>
</evidence>
<name>A0A1I7N0H4_9BACT</name>
<keyword evidence="3 6" id="KW-0413">Isomerase</keyword>
<dbReference type="InterPro" id="IPR006224">
    <property type="entry name" value="PsdUridine_synth_RluA-like_CS"/>
</dbReference>
<dbReference type="InterPro" id="IPR002942">
    <property type="entry name" value="S4_RNA-bd"/>
</dbReference>
<feature type="active site" evidence="4">
    <location>
        <position position="162"/>
    </location>
</feature>
<keyword evidence="9" id="KW-1185">Reference proteome</keyword>
<reference evidence="9" key="1">
    <citation type="submission" date="2016-10" db="EMBL/GenBank/DDBJ databases">
        <authorList>
            <person name="Varghese N."/>
            <person name="Submissions S."/>
        </authorList>
    </citation>
    <scope>NUCLEOTIDE SEQUENCE [LARGE SCALE GENOMIC DNA]</scope>
    <source>
        <strain evidence="9">DSM 14807</strain>
    </source>
</reference>
<dbReference type="Proteomes" id="UP000199537">
    <property type="component" value="Unassembled WGS sequence"/>
</dbReference>
<keyword evidence="2 5" id="KW-0694">RNA-binding</keyword>
<dbReference type="InterPro" id="IPR006225">
    <property type="entry name" value="PsdUridine_synth_RluC/D"/>
</dbReference>
<feature type="domain" description="RNA-binding S4" evidence="7">
    <location>
        <begin position="32"/>
        <end position="96"/>
    </location>
</feature>
<evidence type="ECO:0000256" key="1">
    <source>
        <dbReference type="ARBA" id="ARBA00010876"/>
    </source>
</evidence>
<comment type="similarity">
    <text evidence="1 6">Belongs to the pseudouridine synthase RluA family.</text>
</comment>
<evidence type="ECO:0000256" key="5">
    <source>
        <dbReference type="PROSITE-ProRule" id="PRU00182"/>
    </source>
</evidence>
<sequence>MRVKIPGDDAEWYQSDEFERLLITVDGRQEPVRVDKYLTRRIAGISRNRIQQAIEAGLVKWLDPDGQQQPRPVKANYKVKPGDRFEVWLFVQPDTEEIIPEPVPLNIVFEDEHVMVINKPAGLVVHPGNGNYSGTLVNGLAYHLQHVASQELPRWGLVHRIDKNTSGLLVVAKSDLALRHLARQFYEHTTERKYLALVWGDLPQDSGTIRAHIGRHQRYRQLMDAYPDGEYGKEAVTHYRVLERFYYVTLVECQLETGRTHQIRVHMQHIGHPLFNDETYGGNRIVKGTIYRQYKDFVNHCFEIMPRQALHAQTLGFTHPVTGKRMYFEAPLPDDFRSVLEAWREYVSALQR</sequence>
<dbReference type="Gene3D" id="3.30.2350.10">
    <property type="entry name" value="Pseudouridine synthase"/>
    <property type="match status" value="1"/>
</dbReference>
<accession>A0A1I7N0H4</accession>
<dbReference type="InterPro" id="IPR050188">
    <property type="entry name" value="RluA_PseudoU_synthase"/>
</dbReference>
<dbReference type="CDD" id="cd02869">
    <property type="entry name" value="PseudoU_synth_RluA_like"/>
    <property type="match status" value="1"/>
</dbReference>
<evidence type="ECO:0000259" key="7">
    <source>
        <dbReference type="SMART" id="SM00363"/>
    </source>
</evidence>
<dbReference type="FunFam" id="3.30.2350.10:FF:000006">
    <property type="entry name" value="Pseudouridine synthase"/>
    <property type="match status" value="1"/>
</dbReference>
<dbReference type="RefSeq" id="WP_092456655.1">
    <property type="nucleotide sequence ID" value="NZ_FPCJ01000001.1"/>
</dbReference>
<dbReference type="EMBL" id="FPCJ01000001">
    <property type="protein sequence ID" value="SFV28153.1"/>
    <property type="molecule type" value="Genomic_DNA"/>
</dbReference>
<dbReference type="EC" id="5.4.99.-" evidence="6"/>
<dbReference type="AlphaFoldDB" id="A0A1I7N0H4"/>
<dbReference type="PROSITE" id="PS50889">
    <property type="entry name" value="S4"/>
    <property type="match status" value="1"/>
</dbReference>
<proteinExistence type="inferred from homology"/>
<dbReference type="InterPro" id="IPR036986">
    <property type="entry name" value="S4_RNA-bd_sf"/>
</dbReference>
<gene>
    <name evidence="8" type="ORF">SAMN05660895_0269</name>
</gene>
<dbReference type="SMART" id="SM00363">
    <property type="entry name" value="S4"/>
    <property type="match status" value="1"/>
</dbReference>
<dbReference type="SUPFAM" id="SSF55120">
    <property type="entry name" value="Pseudouridine synthase"/>
    <property type="match status" value="1"/>
</dbReference>
<dbReference type="CDD" id="cd00165">
    <property type="entry name" value="S4"/>
    <property type="match status" value="1"/>
</dbReference>
<dbReference type="GO" id="GO:0003723">
    <property type="term" value="F:RNA binding"/>
    <property type="evidence" value="ECO:0007669"/>
    <property type="project" value="UniProtKB-KW"/>
</dbReference>
<evidence type="ECO:0000256" key="6">
    <source>
        <dbReference type="RuleBase" id="RU362028"/>
    </source>
</evidence>
<dbReference type="SUPFAM" id="SSF55174">
    <property type="entry name" value="Alpha-L RNA-binding motif"/>
    <property type="match status" value="1"/>
</dbReference>
<comment type="catalytic activity">
    <reaction evidence="6">
        <text>a uridine in RNA = a pseudouridine in RNA</text>
        <dbReference type="Rhea" id="RHEA:48348"/>
        <dbReference type="Rhea" id="RHEA-COMP:12068"/>
        <dbReference type="Rhea" id="RHEA-COMP:12069"/>
        <dbReference type="ChEBI" id="CHEBI:65314"/>
        <dbReference type="ChEBI" id="CHEBI:65315"/>
    </reaction>
</comment>
<evidence type="ECO:0000256" key="4">
    <source>
        <dbReference type="PIRSR" id="PIRSR606225-1"/>
    </source>
</evidence>
<organism evidence="8 9">
    <name type="scientific">Thermoflavifilum thermophilum</name>
    <dbReference type="NCBI Taxonomy" id="1393122"/>
    <lineage>
        <taxon>Bacteria</taxon>
        <taxon>Pseudomonadati</taxon>
        <taxon>Bacteroidota</taxon>
        <taxon>Chitinophagia</taxon>
        <taxon>Chitinophagales</taxon>
        <taxon>Chitinophagaceae</taxon>
        <taxon>Thermoflavifilum</taxon>
    </lineage>
</organism>
<evidence type="ECO:0000256" key="3">
    <source>
        <dbReference type="ARBA" id="ARBA00023235"/>
    </source>
</evidence>
<dbReference type="InterPro" id="IPR006145">
    <property type="entry name" value="PsdUridine_synth_RsuA/RluA"/>
</dbReference>
<evidence type="ECO:0000256" key="2">
    <source>
        <dbReference type="ARBA" id="ARBA00022884"/>
    </source>
</evidence>
<dbReference type="OrthoDB" id="9807829at2"/>
<comment type="function">
    <text evidence="6">Responsible for synthesis of pseudouridine from uracil.</text>
</comment>
<dbReference type="Gene3D" id="3.10.290.10">
    <property type="entry name" value="RNA-binding S4 domain"/>
    <property type="match status" value="1"/>
</dbReference>
<dbReference type="InterPro" id="IPR020103">
    <property type="entry name" value="PsdUridine_synth_cat_dom_sf"/>
</dbReference>
<dbReference type="GO" id="GO:0120159">
    <property type="term" value="F:rRNA pseudouridine synthase activity"/>
    <property type="evidence" value="ECO:0007669"/>
    <property type="project" value="UniProtKB-ARBA"/>
</dbReference>
<dbReference type="NCBIfam" id="TIGR00005">
    <property type="entry name" value="rluA_subfam"/>
    <property type="match status" value="1"/>
</dbReference>
<dbReference type="PANTHER" id="PTHR21600:SF44">
    <property type="entry name" value="RIBOSOMAL LARGE SUBUNIT PSEUDOURIDINE SYNTHASE D"/>
    <property type="match status" value="1"/>
</dbReference>
<dbReference type="PANTHER" id="PTHR21600">
    <property type="entry name" value="MITOCHONDRIAL RNA PSEUDOURIDINE SYNTHASE"/>
    <property type="match status" value="1"/>
</dbReference>
<dbReference type="STRING" id="1393122.SAMN05660895_0269"/>
<protein>
    <recommendedName>
        <fullName evidence="6">Pseudouridine synthase</fullName>
        <ecNumber evidence="6">5.4.99.-</ecNumber>
    </recommendedName>
</protein>
<dbReference type="PROSITE" id="PS01129">
    <property type="entry name" value="PSI_RLU"/>
    <property type="match status" value="1"/>
</dbReference>
<dbReference type="Pfam" id="PF00849">
    <property type="entry name" value="PseudoU_synth_2"/>
    <property type="match status" value="1"/>
</dbReference>
<dbReference type="GO" id="GO:0000455">
    <property type="term" value="P:enzyme-directed rRNA pseudouridine synthesis"/>
    <property type="evidence" value="ECO:0007669"/>
    <property type="project" value="UniProtKB-ARBA"/>
</dbReference>
<evidence type="ECO:0000313" key="9">
    <source>
        <dbReference type="Proteomes" id="UP000199537"/>
    </source>
</evidence>